<evidence type="ECO:0000256" key="1">
    <source>
        <dbReference type="SAM" id="MobiDB-lite"/>
    </source>
</evidence>
<reference evidence="2" key="1">
    <citation type="journal article" date="2019" name="Microorganisms">
        <title>DNA Damage Response Pathways in Dinoflagellates.</title>
        <authorList>
            <person name="Li C."/>
            <person name="Wong J."/>
        </authorList>
    </citation>
    <scope>NUCLEOTIDE SEQUENCE</scope>
</reference>
<protein>
    <submittedName>
        <fullName evidence="2">Proliferating cell nuclear antigen</fullName>
    </submittedName>
</protein>
<organism evidence="2">
    <name type="scientific">Lingulaulax polyedra</name>
    <name type="common">Dinoflagellate</name>
    <name type="synonym">Lingulodinium polyedra</name>
    <dbReference type="NCBI Taxonomy" id="160621"/>
    <lineage>
        <taxon>Eukaryota</taxon>
        <taxon>Sar</taxon>
        <taxon>Alveolata</taxon>
        <taxon>Dinophyceae</taxon>
        <taxon>Gonyaulacales</taxon>
        <taxon>Lingulodiniaceae</taxon>
        <taxon>Lingulaulax</taxon>
    </lineage>
</organism>
<accession>A0A516AG23</accession>
<feature type="region of interest" description="Disordered" evidence="1">
    <location>
        <begin position="1"/>
        <end position="27"/>
    </location>
</feature>
<sequence>MPHLPHSTVHPGKTRPSHSPPGRGPASLVDLRSQVELHVAVVVPLEVVLHQQRRVGPQAELHGPGERGGLGKVDEVAQREGRGHGLVHREAHPLLRLLRLPGLQHDVARAHVALHAEGDALLAGTHLCIPAELLKAPADPQELRRGQLRRDLVVLLRDLHVLALDLHELQLEVGDAVLLAALALEAHSVCVAAPPELQRVAGAAHLQDLR</sequence>
<evidence type="ECO:0000313" key="2">
    <source>
        <dbReference type="EMBL" id="QDO16260.1"/>
    </source>
</evidence>
<proteinExistence type="evidence at transcript level"/>
<name>A0A516AG23_LINPO</name>
<dbReference type="EMBL" id="MN125793">
    <property type="protein sequence ID" value="QDO16260.1"/>
    <property type="molecule type" value="mRNA"/>
</dbReference>
<dbReference type="AlphaFoldDB" id="A0A516AG23"/>